<accession>A0A931NJY4</accession>
<dbReference type="InterPro" id="IPR001610">
    <property type="entry name" value="PAC"/>
</dbReference>
<comment type="caution">
    <text evidence="5">The sequence shown here is derived from an EMBL/GenBank/DDBJ whole genome shotgun (WGS) entry which is preliminary data.</text>
</comment>
<dbReference type="InterPro" id="IPR043128">
    <property type="entry name" value="Rev_trsase/Diguanyl_cyclase"/>
</dbReference>
<dbReference type="SUPFAM" id="SSF141868">
    <property type="entry name" value="EAL domain-like"/>
    <property type="match status" value="1"/>
</dbReference>
<dbReference type="PANTHER" id="PTHR44757:SF2">
    <property type="entry name" value="BIOFILM ARCHITECTURE MAINTENANCE PROTEIN MBAA"/>
    <property type="match status" value="1"/>
</dbReference>
<dbReference type="FunFam" id="3.30.70.270:FF:000001">
    <property type="entry name" value="Diguanylate cyclase domain protein"/>
    <property type="match status" value="1"/>
</dbReference>
<feature type="domain" description="PAC" evidence="2">
    <location>
        <begin position="97"/>
        <end position="150"/>
    </location>
</feature>
<feature type="domain" description="GGDEF" evidence="4">
    <location>
        <begin position="182"/>
        <end position="316"/>
    </location>
</feature>
<dbReference type="AlphaFoldDB" id="A0A931NJY4"/>
<dbReference type="CDD" id="cd01948">
    <property type="entry name" value="EAL"/>
    <property type="match status" value="1"/>
</dbReference>
<dbReference type="Gene3D" id="3.30.450.20">
    <property type="entry name" value="PAS domain"/>
    <property type="match status" value="1"/>
</dbReference>
<evidence type="ECO:0000259" key="4">
    <source>
        <dbReference type="PROSITE" id="PS50887"/>
    </source>
</evidence>
<dbReference type="Proteomes" id="UP000613266">
    <property type="component" value="Unassembled WGS sequence"/>
</dbReference>
<reference evidence="5" key="1">
    <citation type="submission" date="2020-12" db="EMBL/GenBank/DDBJ databases">
        <title>The genome sequence of Inhella sp. 1Y17.</title>
        <authorList>
            <person name="Liu Y."/>
        </authorList>
    </citation>
    <scope>NUCLEOTIDE SEQUENCE</scope>
    <source>
        <strain evidence="5">1Y17</strain>
    </source>
</reference>
<dbReference type="SMART" id="SM00267">
    <property type="entry name" value="GGDEF"/>
    <property type="match status" value="1"/>
</dbReference>
<evidence type="ECO:0000313" key="5">
    <source>
        <dbReference type="EMBL" id="MBH9579454.1"/>
    </source>
</evidence>
<feature type="domain" description="EAL" evidence="3">
    <location>
        <begin position="325"/>
        <end position="580"/>
    </location>
</feature>
<dbReference type="Pfam" id="PF00990">
    <property type="entry name" value="GGDEF"/>
    <property type="match status" value="1"/>
</dbReference>
<dbReference type="SUPFAM" id="SSF55785">
    <property type="entry name" value="PYP-like sensor domain (PAS domain)"/>
    <property type="match status" value="1"/>
</dbReference>
<dbReference type="InterPro" id="IPR001633">
    <property type="entry name" value="EAL_dom"/>
</dbReference>
<dbReference type="InterPro" id="IPR035919">
    <property type="entry name" value="EAL_sf"/>
</dbReference>
<dbReference type="InterPro" id="IPR013655">
    <property type="entry name" value="PAS_fold_3"/>
</dbReference>
<dbReference type="PROSITE" id="PS50887">
    <property type="entry name" value="GGDEF"/>
    <property type="match status" value="1"/>
</dbReference>
<dbReference type="InterPro" id="IPR029787">
    <property type="entry name" value="Nucleotide_cyclase"/>
</dbReference>
<dbReference type="NCBIfam" id="TIGR00229">
    <property type="entry name" value="sensory_box"/>
    <property type="match status" value="1"/>
</dbReference>
<organism evidence="5 6">
    <name type="scientific">Inhella proteolytica</name>
    <dbReference type="NCBI Taxonomy" id="2795029"/>
    <lineage>
        <taxon>Bacteria</taxon>
        <taxon>Pseudomonadati</taxon>
        <taxon>Pseudomonadota</taxon>
        <taxon>Betaproteobacteria</taxon>
        <taxon>Burkholderiales</taxon>
        <taxon>Sphaerotilaceae</taxon>
        <taxon>Inhella</taxon>
    </lineage>
</organism>
<dbReference type="PROSITE" id="PS50883">
    <property type="entry name" value="EAL"/>
    <property type="match status" value="1"/>
</dbReference>
<evidence type="ECO:0000259" key="2">
    <source>
        <dbReference type="PROSITE" id="PS50113"/>
    </source>
</evidence>
<dbReference type="InterPro" id="IPR052155">
    <property type="entry name" value="Biofilm_reg_signaling"/>
</dbReference>
<protein>
    <submittedName>
        <fullName evidence="5">EAL domain-containing protein</fullName>
    </submittedName>
</protein>
<dbReference type="InterPro" id="IPR000700">
    <property type="entry name" value="PAS-assoc_C"/>
</dbReference>
<dbReference type="InterPro" id="IPR000014">
    <property type="entry name" value="PAS"/>
</dbReference>
<dbReference type="InterPro" id="IPR000160">
    <property type="entry name" value="GGDEF_dom"/>
</dbReference>
<evidence type="ECO:0000259" key="1">
    <source>
        <dbReference type="PROSITE" id="PS50112"/>
    </source>
</evidence>
<dbReference type="Gene3D" id="3.20.20.450">
    <property type="entry name" value="EAL domain"/>
    <property type="match status" value="1"/>
</dbReference>
<dbReference type="SMART" id="SM00091">
    <property type="entry name" value="PAS"/>
    <property type="match status" value="1"/>
</dbReference>
<dbReference type="PANTHER" id="PTHR44757">
    <property type="entry name" value="DIGUANYLATE CYCLASE DGCP"/>
    <property type="match status" value="1"/>
</dbReference>
<dbReference type="PROSITE" id="PS50112">
    <property type="entry name" value="PAS"/>
    <property type="match status" value="1"/>
</dbReference>
<dbReference type="CDD" id="cd00130">
    <property type="entry name" value="PAS"/>
    <property type="match status" value="1"/>
</dbReference>
<keyword evidence="6" id="KW-1185">Reference proteome</keyword>
<dbReference type="Pfam" id="PF08447">
    <property type="entry name" value="PAS_3"/>
    <property type="match status" value="1"/>
</dbReference>
<gene>
    <name evidence="5" type="ORF">I7X39_21360</name>
</gene>
<dbReference type="SUPFAM" id="SSF55073">
    <property type="entry name" value="Nucleotide cyclase"/>
    <property type="match status" value="1"/>
</dbReference>
<dbReference type="NCBIfam" id="TIGR00254">
    <property type="entry name" value="GGDEF"/>
    <property type="match status" value="1"/>
</dbReference>
<dbReference type="Pfam" id="PF00563">
    <property type="entry name" value="EAL"/>
    <property type="match status" value="1"/>
</dbReference>
<dbReference type="Gene3D" id="3.30.70.270">
    <property type="match status" value="1"/>
</dbReference>
<sequence length="590" mass="64630">MSKPDPLQAALAAAVHQLHAADEVWKLALEASGDGVWDWYIQAGVELYSAGFLQIYGYSPDDLEANPAIIDSLTHPDDREQMSRDRQAHFDGLTPVYSNEHRVRCKDGSWKWVQTRGMVIARDEQGRPLRMVGTHTDITERKRVEALTWRQANYDALTDLPNRRLLAERLGNEMKKVRREGRHLALLALDLDRFKEVNDRLGHDAGDELLRQAARRIANCIREVDMVARLGGDEFIVLLADLQGEPSSVERVANALVNSLAQPFALADSQQTVSVSVGIALFPADADDAQHLFKRADQALYAAKHAGRNGYRFAGRAVHEAAQARSRLGAELRLALERQEFCLHFQPVLPADGGACTQAEVLLRWRHPVLGLLGPGSFLALAESSGLICEIGAWVLQDAAAQLKAWRRELQPELSLAVNLSGTQLREWGCSVTDWAARLLRLGVPGSGLVLDLREAQLRDPQIRGLMQLPALRAAGIGLALDDFGAGDSMLHSLRHPGLSQLKFSRELLADLRPGSREADWLAALVQLAGTCGLNTVAKGVETAVQARMLISLGVGALQGHHLAPAIPASEFRAWLDRHKNQLPPGAAPG</sequence>
<dbReference type="RefSeq" id="WP_198113388.1">
    <property type="nucleotide sequence ID" value="NZ_JAEDAK010000023.1"/>
</dbReference>
<feature type="domain" description="PAS" evidence="1">
    <location>
        <begin position="21"/>
        <end position="84"/>
    </location>
</feature>
<dbReference type="EMBL" id="JAEDAK010000023">
    <property type="protein sequence ID" value="MBH9579454.1"/>
    <property type="molecule type" value="Genomic_DNA"/>
</dbReference>
<name>A0A931NJY4_9BURK</name>
<dbReference type="GO" id="GO:0003824">
    <property type="term" value="F:catalytic activity"/>
    <property type="evidence" value="ECO:0007669"/>
    <property type="project" value="UniProtKB-ARBA"/>
</dbReference>
<dbReference type="CDD" id="cd01949">
    <property type="entry name" value="GGDEF"/>
    <property type="match status" value="1"/>
</dbReference>
<dbReference type="SMART" id="SM00052">
    <property type="entry name" value="EAL"/>
    <property type="match status" value="1"/>
</dbReference>
<evidence type="ECO:0000259" key="3">
    <source>
        <dbReference type="PROSITE" id="PS50883"/>
    </source>
</evidence>
<dbReference type="PROSITE" id="PS50113">
    <property type="entry name" value="PAC"/>
    <property type="match status" value="1"/>
</dbReference>
<evidence type="ECO:0000313" key="6">
    <source>
        <dbReference type="Proteomes" id="UP000613266"/>
    </source>
</evidence>
<proteinExistence type="predicted"/>
<dbReference type="SMART" id="SM00086">
    <property type="entry name" value="PAC"/>
    <property type="match status" value="1"/>
</dbReference>
<dbReference type="InterPro" id="IPR035965">
    <property type="entry name" value="PAS-like_dom_sf"/>
</dbReference>